<dbReference type="RefSeq" id="WP_317722402.1">
    <property type="nucleotide sequence ID" value="NZ_JAWLVK010000023.1"/>
</dbReference>
<dbReference type="EMBL" id="JAWLVV010000022">
    <property type="protein sequence ID" value="MDV7292920.1"/>
    <property type="molecule type" value="Genomic_DNA"/>
</dbReference>
<protein>
    <submittedName>
        <fullName evidence="1">Helix-turn-helix domain-containing protein</fullName>
    </submittedName>
</protein>
<gene>
    <name evidence="1" type="ORF">R4485_22330</name>
</gene>
<evidence type="ECO:0000313" key="2">
    <source>
        <dbReference type="Proteomes" id="UP001186041"/>
    </source>
</evidence>
<sequence>MELSPPTATRTAVPGVSASPVLVKLIAELERSIPTDVLPPVAESRHVAALIGTSEAALAQERYQHKGIPYTKCGRRVRYLRSDVIEFLAANRVQGAA</sequence>
<reference evidence="1" key="1">
    <citation type="submission" date="2023-10" db="EMBL/GenBank/DDBJ databases">
        <title>Mycolicibacterium fortuitum clinical isolates causing pulmonary infections in humans.</title>
        <authorList>
            <person name="Mejia-Ponce P.M."/>
            <person name="Zenteno-Cuevas R."/>
            <person name="Licona-Cassani C."/>
        </authorList>
    </citation>
    <scope>NUCLEOTIDE SEQUENCE</scope>
    <source>
        <strain evidence="1">M8</strain>
    </source>
</reference>
<name>A0AAE5AEZ8_MYCFO</name>
<dbReference type="Proteomes" id="UP001186041">
    <property type="component" value="Unassembled WGS sequence"/>
</dbReference>
<evidence type="ECO:0000313" key="1">
    <source>
        <dbReference type="EMBL" id="MDV7292920.1"/>
    </source>
</evidence>
<organism evidence="1 2">
    <name type="scientific">Mycolicibacterium fortuitum</name>
    <name type="common">Mycobacterium fortuitum</name>
    <dbReference type="NCBI Taxonomy" id="1766"/>
    <lineage>
        <taxon>Bacteria</taxon>
        <taxon>Bacillati</taxon>
        <taxon>Actinomycetota</taxon>
        <taxon>Actinomycetes</taxon>
        <taxon>Mycobacteriales</taxon>
        <taxon>Mycobacteriaceae</taxon>
        <taxon>Mycolicibacterium</taxon>
    </lineage>
</organism>
<dbReference type="AlphaFoldDB" id="A0AAE5AEZ8"/>
<comment type="caution">
    <text evidence="1">The sequence shown here is derived from an EMBL/GenBank/DDBJ whole genome shotgun (WGS) entry which is preliminary data.</text>
</comment>
<accession>A0AAE5AEZ8</accession>
<proteinExistence type="predicted"/>